<evidence type="ECO:0000256" key="7">
    <source>
        <dbReference type="ARBA" id="ARBA00022771"/>
    </source>
</evidence>
<accession>A0A9N8VJP8</accession>
<keyword evidence="5 14" id="KW-0808">Transferase</keyword>
<dbReference type="Proteomes" id="UP000789706">
    <property type="component" value="Unassembled WGS sequence"/>
</dbReference>
<dbReference type="GO" id="GO:0016567">
    <property type="term" value="P:protein ubiquitination"/>
    <property type="evidence" value="ECO:0007669"/>
    <property type="project" value="UniProtKB-UniRule"/>
</dbReference>
<evidence type="ECO:0000256" key="13">
    <source>
        <dbReference type="PROSITE-ProRule" id="PRU00175"/>
    </source>
</evidence>
<keyword evidence="12 14" id="KW-0539">Nucleus</keyword>
<dbReference type="InterPro" id="IPR018957">
    <property type="entry name" value="Znf_C3HC4_RING-type"/>
</dbReference>
<evidence type="ECO:0000256" key="11">
    <source>
        <dbReference type="ARBA" id="ARBA00023054"/>
    </source>
</evidence>
<evidence type="ECO:0000256" key="10">
    <source>
        <dbReference type="ARBA" id="ARBA00022853"/>
    </source>
</evidence>
<comment type="catalytic activity">
    <reaction evidence="1 14">
        <text>S-ubiquitinyl-[E2 ubiquitin-conjugating enzyme]-L-cysteine + [acceptor protein]-L-lysine = [E2 ubiquitin-conjugating enzyme]-L-cysteine + N(6)-ubiquitinyl-[acceptor protein]-L-lysine.</text>
        <dbReference type="EC" id="2.3.2.27"/>
    </reaction>
</comment>
<dbReference type="GO" id="GO:0008270">
    <property type="term" value="F:zinc ion binding"/>
    <property type="evidence" value="ECO:0007669"/>
    <property type="project" value="UniProtKB-KW"/>
</dbReference>
<dbReference type="GO" id="GO:0061630">
    <property type="term" value="F:ubiquitin protein ligase activity"/>
    <property type="evidence" value="ECO:0007669"/>
    <property type="project" value="UniProtKB-EC"/>
</dbReference>
<dbReference type="InterPro" id="IPR001841">
    <property type="entry name" value="Znf_RING"/>
</dbReference>
<dbReference type="SUPFAM" id="SSF57850">
    <property type="entry name" value="RING/U-box"/>
    <property type="match status" value="1"/>
</dbReference>
<sequence length="822" mass="96934">MGLRKDIIPYVEGQITPTYVVYSNSPPTAHDWVPPPTYTVRPNDPIPSGTDVKDASSFIPMGDRKRLHYDSNTNYGPLQKKPYSTQPLSSNECLQNDQGVTSSNSINYQAIANINISEPEWLEKYIKNVLLESMREYKRRAENASELNQQLLEKDEEYKKKLIIVDQLLEYLRKFLIRFDDEGLLDEIGSSDVNFNGPYLNRIYENESLEYTRRVVEIIIEKMTNWFRERDDLLKELKNDSDFQSRLADIYYNEIEKEDNLYSTMLEKIVVHENRSFEVHSLTRDLEIAKANLELTFRNLENTQDKLEQLEKNVDRSNIFTINPFLHLGRKLDKNSGGSANKSMSEKLELIELRSIAESRVKEFNDTQAEKAEWRRKIHEIQEKLRYFPEERIKESETYRTLQLELESLHDSYAHLYALFEIKTREAQILTVSRDKIDDLWKSEMKRMEQEFQEVKKEYHNDLERIRAKRNELVKEVESLRTMIPQEMLANDRMEIIQNLKEEVRKLYSRITEIENSKSRKSTFSSGESSSVRENQSSDSAKKVDEIQAINNQLKFENEESQKNDALYIKELNDRIPQSSEIEMLFSQQKKREDDFHMSVFDTKDQRIEPLKQSLTKFQQKLNEKTEENVKIQNEIVSMNVVVSQQHEQLNTQKNELASTKAQLEKYSKESANALQSLAVYKQKLVSLDNGIKVEQKISEMLRNDRDANVREYNSELRRRDEEKRVMEKKLRQVKDQLETATKEVDELRISAVSSDAQKLLEAYETKWKCSTCNIRFKDHCVFICMHAFCKQCLDKQVESRNRKCAKCGQQFSKTDIRQIFF</sequence>
<dbReference type="InterPro" id="IPR013956">
    <property type="entry name" value="E3_ubiquit_lig_Bre1"/>
</dbReference>
<dbReference type="GO" id="GO:0005634">
    <property type="term" value="C:nucleus"/>
    <property type="evidence" value="ECO:0007669"/>
    <property type="project" value="UniProtKB-SubCell"/>
</dbReference>
<evidence type="ECO:0000256" key="15">
    <source>
        <dbReference type="SAM" id="Coils"/>
    </source>
</evidence>
<feature type="coiled-coil region" evidence="15">
    <location>
        <begin position="127"/>
        <end position="161"/>
    </location>
</feature>
<gene>
    <name evidence="18" type="ORF">DEBURN_LOCUS2236</name>
</gene>
<organism evidence="18 19">
    <name type="scientific">Diversispora eburnea</name>
    <dbReference type="NCBI Taxonomy" id="1213867"/>
    <lineage>
        <taxon>Eukaryota</taxon>
        <taxon>Fungi</taxon>
        <taxon>Fungi incertae sedis</taxon>
        <taxon>Mucoromycota</taxon>
        <taxon>Glomeromycotina</taxon>
        <taxon>Glomeromycetes</taxon>
        <taxon>Diversisporales</taxon>
        <taxon>Diversisporaceae</taxon>
        <taxon>Diversispora</taxon>
    </lineage>
</organism>
<comment type="similarity">
    <text evidence="4 14">Belongs to the BRE1 family.</text>
</comment>
<reference evidence="18" key="1">
    <citation type="submission" date="2021-06" db="EMBL/GenBank/DDBJ databases">
        <authorList>
            <person name="Kallberg Y."/>
            <person name="Tangrot J."/>
            <person name="Rosling A."/>
        </authorList>
    </citation>
    <scope>NUCLEOTIDE SEQUENCE</scope>
    <source>
        <strain evidence="18">AZ414A</strain>
    </source>
</reference>
<feature type="region of interest" description="Disordered" evidence="16">
    <location>
        <begin position="518"/>
        <end position="543"/>
    </location>
</feature>
<dbReference type="GO" id="GO:0006325">
    <property type="term" value="P:chromatin organization"/>
    <property type="evidence" value="ECO:0007669"/>
    <property type="project" value="UniProtKB-KW"/>
</dbReference>
<evidence type="ECO:0000259" key="17">
    <source>
        <dbReference type="PROSITE" id="PS50089"/>
    </source>
</evidence>
<evidence type="ECO:0000256" key="14">
    <source>
        <dbReference type="RuleBase" id="RU365038"/>
    </source>
</evidence>
<feature type="compositionally biased region" description="Polar residues" evidence="16">
    <location>
        <begin position="522"/>
        <end position="539"/>
    </location>
</feature>
<keyword evidence="8 14" id="KW-0833">Ubl conjugation pathway</keyword>
<evidence type="ECO:0000256" key="16">
    <source>
        <dbReference type="SAM" id="MobiDB-lite"/>
    </source>
</evidence>
<evidence type="ECO:0000256" key="9">
    <source>
        <dbReference type="ARBA" id="ARBA00022833"/>
    </source>
</evidence>
<evidence type="ECO:0000313" key="19">
    <source>
        <dbReference type="Proteomes" id="UP000789706"/>
    </source>
</evidence>
<dbReference type="CDD" id="cd16499">
    <property type="entry name" value="RING-HC_Bre1-like"/>
    <property type="match status" value="1"/>
</dbReference>
<evidence type="ECO:0000256" key="12">
    <source>
        <dbReference type="ARBA" id="ARBA00023242"/>
    </source>
</evidence>
<name>A0A9N8VJP8_9GLOM</name>
<dbReference type="EC" id="2.3.2.27" evidence="14"/>
<dbReference type="PANTHER" id="PTHR23163:SF0">
    <property type="entry name" value="E3 UBIQUITIN-PROTEIN LIGASE BRE1"/>
    <property type="match status" value="1"/>
</dbReference>
<dbReference type="OrthoDB" id="10266039at2759"/>
<dbReference type="Gene3D" id="1.10.287.1490">
    <property type="match status" value="1"/>
</dbReference>
<dbReference type="GO" id="GO:0033503">
    <property type="term" value="C:HULC complex"/>
    <property type="evidence" value="ECO:0007669"/>
    <property type="project" value="TreeGrafter"/>
</dbReference>
<dbReference type="EMBL" id="CAJVPK010000117">
    <property type="protein sequence ID" value="CAG8452733.1"/>
    <property type="molecule type" value="Genomic_DNA"/>
</dbReference>
<feature type="coiled-coil region" evidence="15">
    <location>
        <begin position="438"/>
        <end position="517"/>
    </location>
</feature>
<evidence type="ECO:0000256" key="2">
    <source>
        <dbReference type="ARBA" id="ARBA00004123"/>
    </source>
</evidence>
<evidence type="ECO:0000256" key="6">
    <source>
        <dbReference type="ARBA" id="ARBA00022723"/>
    </source>
</evidence>
<feature type="coiled-coil region" evidence="15">
    <location>
        <begin position="710"/>
        <end position="751"/>
    </location>
</feature>
<dbReference type="Pfam" id="PF00097">
    <property type="entry name" value="zf-C3HC4"/>
    <property type="match status" value="1"/>
</dbReference>
<dbReference type="PROSITE" id="PS00518">
    <property type="entry name" value="ZF_RING_1"/>
    <property type="match status" value="1"/>
</dbReference>
<keyword evidence="6 14" id="KW-0479">Metal-binding</keyword>
<feature type="domain" description="RING-type" evidence="17">
    <location>
        <begin position="770"/>
        <end position="808"/>
    </location>
</feature>
<dbReference type="InterPro" id="IPR017907">
    <property type="entry name" value="Znf_RING_CS"/>
</dbReference>
<keyword evidence="11 14" id="KW-0175">Coiled coil</keyword>
<dbReference type="PANTHER" id="PTHR23163">
    <property type="entry name" value="RING FINGER PROTEIN-RELATED"/>
    <property type="match status" value="1"/>
</dbReference>
<evidence type="ECO:0000313" key="18">
    <source>
        <dbReference type="EMBL" id="CAG8452733.1"/>
    </source>
</evidence>
<keyword evidence="9 14" id="KW-0862">Zinc</keyword>
<feature type="coiled-coil region" evidence="15">
    <location>
        <begin position="283"/>
        <end position="320"/>
    </location>
</feature>
<dbReference type="PROSITE" id="PS50089">
    <property type="entry name" value="ZF_RING_2"/>
    <property type="match status" value="1"/>
</dbReference>
<comment type="subcellular location">
    <subcellularLocation>
        <location evidence="2 14">Nucleus</location>
    </subcellularLocation>
</comment>
<protein>
    <recommendedName>
        <fullName evidence="14">E3 ubiquitin protein ligase</fullName>
        <ecNumber evidence="14">2.3.2.27</ecNumber>
    </recommendedName>
</protein>
<comment type="pathway">
    <text evidence="3 14">Protein modification; protein ubiquitination.</text>
</comment>
<feature type="coiled-coil region" evidence="15">
    <location>
        <begin position="615"/>
        <end position="684"/>
    </location>
</feature>
<proteinExistence type="inferred from homology"/>
<dbReference type="Gene3D" id="3.30.40.10">
    <property type="entry name" value="Zinc/RING finger domain, C3HC4 (zinc finger)"/>
    <property type="match status" value="1"/>
</dbReference>
<keyword evidence="7 13" id="KW-0863">Zinc-finger</keyword>
<comment type="caution">
    <text evidence="18">The sequence shown here is derived from an EMBL/GenBank/DDBJ whole genome shotgun (WGS) entry which is preliminary data.</text>
</comment>
<evidence type="ECO:0000256" key="5">
    <source>
        <dbReference type="ARBA" id="ARBA00022679"/>
    </source>
</evidence>
<evidence type="ECO:0000256" key="8">
    <source>
        <dbReference type="ARBA" id="ARBA00022786"/>
    </source>
</evidence>
<dbReference type="AlphaFoldDB" id="A0A9N8VJP8"/>
<evidence type="ECO:0000256" key="4">
    <source>
        <dbReference type="ARBA" id="ARBA00005555"/>
    </source>
</evidence>
<dbReference type="InterPro" id="IPR013083">
    <property type="entry name" value="Znf_RING/FYVE/PHD"/>
</dbReference>
<evidence type="ECO:0000256" key="3">
    <source>
        <dbReference type="ARBA" id="ARBA00004906"/>
    </source>
</evidence>
<evidence type="ECO:0000256" key="1">
    <source>
        <dbReference type="ARBA" id="ARBA00000900"/>
    </source>
</evidence>
<keyword evidence="10 14" id="KW-0156">Chromatin regulator</keyword>
<keyword evidence="19" id="KW-1185">Reference proteome</keyword>